<dbReference type="Proteomes" id="UP001596058">
    <property type="component" value="Unassembled WGS sequence"/>
</dbReference>
<dbReference type="Pfam" id="PF00400">
    <property type="entry name" value="WD40"/>
    <property type="match status" value="6"/>
</dbReference>
<dbReference type="PROSITE" id="PS50294">
    <property type="entry name" value="WD_REPEATS_REGION"/>
    <property type="match status" value="3"/>
</dbReference>
<organism evidence="4 5">
    <name type="scientific">Nonomuraea insulae</name>
    <dbReference type="NCBI Taxonomy" id="1616787"/>
    <lineage>
        <taxon>Bacteria</taxon>
        <taxon>Bacillati</taxon>
        <taxon>Actinomycetota</taxon>
        <taxon>Actinomycetes</taxon>
        <taxon>Streptosporangiales</taxon>
        <taxon>Streptosporangiaceae</taxon>
        <taxon>Nonomuraea</taxon>
    </lineage>
</organism>
<comment type="caution">
    <text evidence="4">The sequence shown here is derived from an EMBL/GenBank/DDBJ whole genome shotgun (WGS) entry which is preliminary data.</text>
</comment>
<dbReference type="PRINTS" id="PR00320">
    <property type="entry name" value="GPROTEINBRPT"/>
</dbReference>
<feature type="repeat" description="WD" evidence="3">
    <location>
        <begin position="547"/>
        <end position="579"/>
    </location>
</feature>
<evidence type="ECO:0008006" key="6">
    <source>
        <dbReference type="Google" id="ProtNLM"/>
    </source>
</evidence>
<dbReference type="InterPro" id="IPR020472">
    <property type="entry name" value="WD40_PAC1"/>
</dbReference>
<evidence type="ECO:0000256" key="2">
    <source>
        <dbReference type="ARBA" id="ARBA00022737"/>
    </source>
</evidence>
<dbReference type="InterPro" id="IPR015943">
    <property type="entry name" value="WD40/YVTN_repeat-like_dom_sf"/>
</dbReference>
<dbReference type="PANTHER" id="PTHR19879:SF9">
    <property type="entry name" value="TRANSCRIPTION INITIATION FACTOR TFIID SUBUNIT 5"/>
    <property type="match status" value="1"/>
</dbReference>
<evidence type="ECO:0000313" key="5">
    <source>
        <dbReference type="Proteomes" id="UP001596058"/>
    </source>
</evidence>
<protein>
    <recommendedName>
        <fullName evidence="6">WD40 repeat protein</fullName>
    </recommendedName>
</protein>
<dbReference type="SUPFAM" id="SSF50998">
    <property type="entry name" value="Quinoprotein alcohol dehydrogenase-like"/>
    <property type="match status" value="1"/>
</dbReference>
<dbReference type="PROSITE" id="PS00678">
    <property type="entry name" value="WD_REPEATS_1"/>
    <property type="match status" value="1"/>
</dbReference>
<dbReference type="InterPro" id="IPR011047">
    <property type="entry name" value="Quinoprotein_ADH-like_sf"/>
</dbReference>
<dbReference type="RefSeq" id="WP_379523611.1">
    <property type="nucleotide sequence ID" value="NZ_JBHSPA010000109.1"/>
</dbReference>
<dbReference type="Gene3D" id="2.130.10.10">
    <property type="entry name" value="YVTN repeat-like/Quinoprotein amine dehydrogenase"/>
    <property type="match status" value="4"/>
</dbReference>
<dbReference type="PANTHER" id="PTHR19879">
    <property type="entry name" value="TRANSCRIPTION INITIATION FACTOR TFIID"/>
    <property type="match status" value="1"/>
</dbReference>
<reference evidence="5" key="1">
    <citation type="journal article" date="2019" name="Int. J. Syst. Evol. Microbiol.">
        <title>The Global Catalogue of Microorganisms (GCM) 10K type strain sequencing project: providing services to taxonomists for standard genome sequencing and annotation.</title>
        <authorList>
            <consortium name="The Broad Institute Genomics Platform"/>
            <consortium name="The Broad Institute Genome Sequencing Center for Infectious Disease"/>
            <person name="Wu L."/>
            <person name="Ma J."/>
        </authorList>
    </citation>
    <scope>NUCLEOTIDE SEQUENCE [LARGE SCALE GENOMIC DNA]</scope>
    <source>
        <strain evidence="5">CCUG 53903</strain>
    </source>
</reference>
<proteinExistence type="predicted"/>
<evidence type="ECO:0000256" key="3">
    <source>
        <dbReference type="PROSITE-ProRule" id="PRU00221"/>
    </source>
</evidence>
<feature type="repeat" description="WD" evidence="3">
    <location>
        <begin position="751"/>
        <end position="783"/>
    </location>
</feature>
<feature type="repeat" description="WD" evidence="3">
    <location>
        <begin position="995"/>
        <end position="1028"/>
    </location>
</feature>
<evidence type="ECO:0000313" key="4">
    <source>
        <dbReference type="EMBL" id="MFC5834195.1"/>
    </source>
</evidence>
<keyword evidence="5" id="KW-1185">Reference proteome</keyword>
<keyword evidence="2" id="KW-0677">Repeat</keyword>
<name>A0ABW1DAC6_9ACTN</name>
<dbReference type="SUPFAM" id="SSF82171">
    <property type="entry name" value="DPP6 N-terminal domain-like"/>
    <property type="match status" value="1"/>
</dbReference>
<gene>
    <name evidence="4" type="ORF">ACFPZ3_60995</name>
</gene>
<keyword evidence="1 3" id="KW-0853">WD repeat</keyword>
<dbReference type="SMART" id="SM00320">
    <property type="entry name" value="WD40"/>
    <property type="match status" value="10"/>
</dbReference>
<evidence type="ECO:0000256" key="1">
    <source>
        <dbReference type="ARBA" id="ARBA00022574"/>
    </source>
</evidence>
<dbReference type="PROSITE" id="PS50082">
    <property type="entry name" value="WD_REPEATS_2"/>
    <property type="match status" value="3"/>
</dbReference>
<dbReference type="InterPro" id="IPR019775">
    <property type="entry name" value="WD40_repeat_CS"/>
</dbReference>
<dbReference type="InterPro" id="IPR001680">
    <property type="entry name" value="WD40_rpt"/>
</dbReference>
<dbReference type="EMBL" id="JBHSPA010000109">
    <property type="protein sequence ID" value="MFC5834195.1"/>
    <property type="molecule type" value="Genomic_DNA"/>
</dbReference>
<accession>A0ABW1DAC6</accession>
<sequence>MDGWIERAADVDRVVAALTSGDSGLVLVVPEVEGAEGMGVSAVVAAALRRPEVAERFPEGIGRFSADGAHREEWVNELTPVLDHLHGEDVEPYSWAEELDFANLVHDEEAINGLLEERVFKPGPRLVAVDGLRYAREAMLPALAVPGCAWLVAADADDGELPFAITVRVGPMTSAQGVAMLRRDLPALDEGTAARLVELTGGWPLALALVHGLVVSQVVTGEPATDAALRLTGRLTGRLAGRLPGPVDLADPASRTALIGALVDQSVGWLRAVDPAAAERFLRLGLFGAGEAIPIGVAATMWSSGAAMTGGQIGALIARLEGLSLVSRRTDHPVLVFADAVGARVRELLGPEGLQRARQALADADPDETPEGWGDLPGSAEWMLRNLAGLYAGTGDVQRLEGLVCDPAWMAVRIQRSGVSAAMRDLSKAGTVVAEELHRVLASSAHLLETARDLSVSVAPTLAALLYPILHVGDDLSRWPAEGGRPWLECRWTPPHVPHPALLATHHSRSEGMTGLAMAPDGAWVAASASGGRVTRLRLDGTSMDSLLGHELWVTSVAVAPTGSWLATASWDETVRLWEQDGTPRAVLDDLPATAETVAIAPDGTWLVAGGDGFLRFWDADGTPRATAGEGDYRHLAIAPDGTWLAAVGAEVIELWNADGTRRALLSVGDDEDEGADAVAIAPSGEWLAILGEYGSLYLVNADGSPRAAFDDDLLHGYGLAIAPDGDWLAVGDIDENILIMGLDGSVRARLPGHTKAITGLAITPDGRRVVSASGDRTARIWDADLAVREPAEPRERHDLRGIAVAPDGSYVVTAGVQGLTRWDADGNRRWRESDGRTLSVAVAPDGRSLLSGGYRGRVRLYDPDGTVRGTEQMSSEEDLCDVPSVAIAPDGAWMAVAVDKEVRILAPDGEVTTVLGPYDEAVSAVAIAPDSSWLALAWDEHVRLWCPDGEQEGTWLETETCVEALAVSPDGRYVAAATRDGVELLDLPAGEVAMFGQDERLTGLAFSPDSTLLATTGDNGCLRIWDLAGRTCESATVVDGELHACAWHPDGSAVYAAGAAGLFGFTYHHCGSPLWVTIEGHR</sequence>